<keyword evidence="2" id="KW-1185">Reference proteome</keyword>
<comment type="caution">
    <text evidence="1">The sequence shown here is derived from an EMBL/GenBank/DDBJ whole genome shotgun (WGS) entry which is preliminary data.</text>
</comment>
<organism evidence="1 2">
    <name type="scientific">Cichorium intybus</name>
    <name type="common">Chicory</name>
    <dbReference type="NCBI Taxonomy" id="13427"/>
    <lineage>
        <taxon>Eukaryota</taxon>
        <taxon>Viridiplantae</taxon>
        <taxon>Streptophyta</taxon>
        <taxon>Embryophyta</taxon>
        <taxon>Tracheophyta</taxon>
        <taxon>Spermatophyta</taxon>
        <taxon>Magnoliopsida</taxon>
        <taxon>eudicotyledons</taxon>
        <taxon>Gunneridae</taxon>
        <taxon>Pentapetalae</taxon>
        <taxon>asterids</taxon>
        <taxon>campanulids</taxon>
        <taxon>Asterales</taxon>
        <taxon>Asteraceae</taxon>
        <taxon>Cichorioideae</taxon>
        <taxon>Cichorieae</taxon>
        <taxon>Cichoriinae</taxon>
        <taxon>Cichorium</taxon>
    </lineage>
</organism>
<dbReference type="Proteomes" id="UP001055811">
    <property type="component" value="Linkage Group LG04"/>
</dbReference>
<evidence type="ECO:0000313" key="2">
    <source>
        <dbReference type="Proteomes" id="UP001055811"/>
    </source>
</evidence>
<sequence>MNDNNVWDKTDDPQSMSAFVRETNSPCAVNPHNNEETPGDTDFAQEDETKNGSSTNNGELAGGPTVKQIPLHHALTLPETTTIYEACTQLAAGKADALVLTDLNA</sequence>
<protein>
    <submittedName>
        <fullName evidence="1">Uncharacterized protein</fullName>
    </submittedName>
</protein>
<evidence type="ECO:0000313" key="1">
    <source>
        <dbReference type="EMBL" id="KAI3752626.1"/>
    </source>
</evidence>
<gene>
    <name evidence="1" type="ORF">L2E82_24661</name>
</gene>
<reference evidence="1 2" key="2">
    <citation type="journal article" date="2022" name="Mol. Ecol. Resour.">
        <title>The genomes of chicory, endive, great burdock and yacon provide insights into Asteraceae paleo-polyploidization history and plant inulin production.</title>
        <authorList>
            <person name="Fan W."/>
            <person name="Wang S."/>
            <person name="Wang H."/>
            <person name="Wang A."/>
            <person name="Jiang F."/>
            <person name="Liu H."/>
            <person name="Zhao H."/>
            <person name="Xu D."/>
            <person name="Zhang Y."/>
        </authorList>
    </citation>
    <scope>NUCLEOTIDE SEQUENCE [LARGE SCALE GENOMIC DNA]</scope>
    <source>
        <strain evidence="2">cv. Punajuju</strain>
        <tissue evidence="1">Leaves</tissue>
    </source>
</reference>
<proteinExistence type="predicted"/>
<name>A0ACB9E1I9_CICIN</name>
<reference evidence="2" key="1">
    <citation type="journal article" date="2022" name="Mol. Ecol. Resour.">
        <title>The genomes of chicory, endive, great burdock and yacon provide insights into Asteraceae palaeo-polyploidization history and plant inulin production.</title>
        <authorList>
            <person name="Fan W."/>
            <person name="Wang S."/>
            <person name="Wang H."/>
            <person name="Wang A."/>
            <person name="Jiang F."/>
            <person name="Liu H."/>
            <person name="Zhao H."/>
            <person name="Xu D."/>
            <person name="Zhang Y."/>
        </authorList>
    </citation>
    <scope>NUCLEOTIDE SEQUENCE [LARGE SCALE GENOMIC DNA]</scope>
    <source>
        <strain evidence="2">cv. Punajuju</strain>
    </source>
</reference>
<accession>A0ACB9E1I9</accession>
<dbReference type="EMBL" id="CM042012">
    <property type="protein sequence ID" value="KAI3752626.1"/>
    <property type="molecule type" value="Genomic_DNA"/>
</dbReference>